<feature type="signal peptide" evidence="1">
    <location>
        <begin position="1"/>
        <end position="18"/>
    </location>
</feature>
<organism evidence="2 3">
    <name type="scientific">Rotaria sordida</name>
    <dbReference type="NCBI Taxonomy" id="392033"/>
    <lineage>
        <taxon>Eukaryota</taxon>
        <taxon>Metazoa</taxon>
        <taxon>Spiralia</taxon>
        <taxon>Gnathifera</taxon>
        <taxon>Rotifera</taxon>
        <taxon>Eurotatoria</taxon>
        <taxon>Bdelloidea</taxon>
        <taxon>Philodinida</taxon>
        <taxon>Philodinidae</taxon>
        <taxon>Rotaria</taxon>
    </lineage>
</organism>
<proteinExistence type="predicted"/>
<keyword evidence="1" id="KW-0732">Signal</keyword>
<dbReference type="Proteomes" id="UP000663870">
    <property type="component" value="Unassembled WGS sequence"/>
</dbReference>
<keyword evidence="3" id="KW-1185">Reference proteome</keyword>
<name>A0A814B5B4_9BILA</name>
<protein>
    <submittedName>
        <fullName evidence="2">Uncharacterized protein</fullName>
    </submittedName>
</protein>
<evidence type="ECO:0000256" key="1">
    <source>
        <dbReference type="SAM" id="SignalP"/>
    </source>
</evidence>
<dbReference type="EMBL" id="CAJNOL010000192">
    <property type="protein sequence ID" value="CAF0922064.1"/>
    <property type="molecule type" value="Genomic_DNA"/>
</dbReference>
<gene>
    <name evidence="2" type="ORF">JXQ802_LOCUS10184</name>
</gene>
<reference evidence="2" key="1">
    <citation type="submission" date="2021-02" db="EMBL/GenBank/DDBJ databases">
        <authorList>
            <person name="Nowell W R."/>
        </authorList>
    </citation>
    <scope>NUCLEOTIDE SEQUENCE</scope>
</reference>
<accession>A0A814B5B4</accession>
<evidence type="ECO:0000313" key="3">
    <source>
        <dbReference type="Proteomes" id="UP000663870"/>
    </source>
</evidence>
<sequence length="68" mass="7606">MGFILLMMIICVNSYGEANCICRNSSKWTRDCCGSTGGYFIYRKCYNTFGLSFIQCCQYIGLRGACVG</sequence>
<comment type="caution">
    <text evidence="2">The sequence shown here is derived from an EMBL/GenBank/DDBJ whole genome shotgun (WGS) entry which is preliminary data.</text>
</comment>
<feature type="chain" id="PRO_5032981758" evidence="1">
    <location>
        <begin position="19"/>
        <end position="68"/>
    </location>
</feature>
<evidence type="ECO:0000313" key="2">
    <source>
        <dbReference type="EMBL" id="CAF0922064.1"/>
    </source>
</evidence>
<dbReference type="AlphaFoldDB" id="A0A814B5B4"/>